<evidence type="ECO:0000259" key="1">
    <source>
        <dbReference type="Pfam" id="PF01909"/>
    </source>
</evidence>
<dbReference type="Proteomes" id="UP001597244">
    <property type="component" value="Unassembled WGS sequence"/>
</dbReference>
<dbReference type="Gene3D" id="1.20.120.330">
    <property type="entry name" value="Nucleotidyltransferases domain 2"/>
    <property type="match status" value="1"/>
</dbReference>
<name>A0ABW4DTD7_9LACO</name>
<dbReference type="RefSeq" id="WP_164506576.1">
    <property type="nucleotide sequence ID" value="NZ_JBHTOF010000099.1"/>
</dbReference>
<accession>A0ABW4DTD7</accession>
<protein>
    <submittedName>
        <fullName evidence="2">Aminoglycoside 6-adenylyltransferase</fullName>
    </submittedName>
</protein>
<evidence type="ECO:0000313" key="2">
    <source>
        <dbReference type="EMBL" id="MFD1466255.1"/>
    </source>
</evidence>
<dbReference type="Pfam" id="PF04439">
    <property type="entry name" value="Adenyl_transf"/>
    <property type="match status" value="1"/>
</dbReference>
<dbReference type="Gene3D" id="3.30.460.10">
    <property type="entry name" value="Beta Polymerase, domain 2"/>
    <property type="match status" value="2"/>
</dbReference>
<dbReference type="InterPro" id="IPR043519">
    <property type="entry name" value="NT_sf"/>
</dbReference>
<comment type="caution">
    <text evidence="2">The sequence shown here is derived from an EMBL/GenBank/DDBJ whole genome shotgun (WGS) entry which is preliminary data.</text>
</comment>
<dbReference type="CDD" id="cd05403">
    <property type="entry name" value="NT_KNTase_like"/>
    <property type="match status" value="1"/>
</dbReference>
<gene>
    <name evidence="2" type="ORF">ACFQ4L_09305</name>
</gene>
<dbReference type="InterPro" id="IPR007530">
    <property type="entry name" value="Aminoglycoside_adenylylTfrase"/>
</dbReference>
<evidence type="ECO:0000313" key="3">
    <source>
        <dbReference type="Proteomes" id="UP001597244"/>
    </source>
</evidence>
<dbReference type="SUPFAM" id="SSF81631">
    <property type="entry name" value="PAP/OAS1 substrate-binding domain"/>
    <property type="match status" value="1"/>
</dbReference>
<dbReference type="SUPFAM" id="SSF81301">
    <property type="entry name" value="Nucleotidyltransferase"/>
    <property type="match status" value="2"/>
</dbReference>
<dbReference type="InterPro" id="IPR002934">
    <property type="entry name" value="Polymerase_NTP_transf_dom"/>
</dbReference>
<keyword evidence="3" id="KW-1185">Reference proteome</keyword>
<reference evidence="3" key="1">
    <citation type="journal article" date="2019" name="Int. J. Syst. Evol. Microbiol.">
        <title>The Global Catalogue of Microorganisms (GCM) 10K type strain sequencing project: providing services to taxonomists for standard genome sequencing and annotation.</title>
        <authorList>
            <consortium name="The Broad Institute Genomics Platform"/>
            <consortium name="The Broad Institute Genome Sequencing Center for Infectious Disease"/>
            <person name="Wu L."/>
            <person name="Ma J."/>
        </authorList>
    </citation>
    <scope>NUCLEOTIDE SEQUENCE [LARGE SCALE GENOMIC DNA]</scope>
    <source>
        <strain evidence="3">CCM 8951</strain>
    </source>
</reference>
<dbReference type="Pfam" id="PF01909">
    <property type="entry name" value="NTP_transf_2"/>
    <property type="match status" value="1"/>
</dbReference>
<dbReference type="EMBL" id="JBHTOF010000099">
    <property type="protein sequence ID" value="MFD1466255.1"/>
    <property type="molecule type" value="Genomic_DNA"/>
</dbReference>
<proteinExistence type="predicted"/>
<sequence>MKQDQTMLQLQRFFNQNDDLRVFGMNGSRTNAHIAEDNFKDYDVVFFTDNVAKYQKETTFLHEFGAPMLITTPGHDGLYAPEEQDVDGRYVYLVLYQSGLRIDWQFRPLKQLTGYLTEDTLTRIVSDKDGRVTEAVNPSDRKYWLRRPTPQEFQSAIKEFWWQFCNTLKATIRQETFLAQFYLNLTRTELIRLLTWHVASTHGFDRSYGKEFQQTQAYLDAKTQREIWTSFDTSSIRNIYAALKSMAQLEKKYTQLVADQQHFETKPVLGLAQVPIIYLKSKHEDELAVYFDQNKATLLDQLADELIDWAKNEPAIESLVVVGSYAHDDQRPGSDLDLVVVTSDRASLLQNTDYTQRFGKVKQVQTEYYGACISIRASYEDNSELEIGLVTPDWLNEPLDSGTRKVLQPGYLILYDQKHNFKDLSLG</sequence>
<organism evidence="2 3">
    <name type="scientific">Lapidilactobacillus mulanensis</name>
    <dbReference type="NCBI Taxonomy" id="2485999"/>
    <lineage>
        <taxon>Bacteria</taxon>
        <taxon>Bacillati</taxon>
        <taxon>Bacillota</taxon>
        <taxon>Bacilli</taxon>
        <taxon>Lactobacillales</taxon>
        <taxon>Lactobacillaceae</taxon>
        <taxon>Lapidilactobacillus</taxon>
    </lineage>
</organism>
<feature type="domain" description="Polymerase nucleotidyl transferase" evidence="1">
    <location>
        <begin position="312"/>
        <end position="352"/>
    </location>
</feature>